<gene>
    <name evidence="2" type="ORF">ARMGADRAFT_780339</name>
</gene>
<evidence type="ECO:0000313" key="2">
    <source>
        <dbReference type="EMBL" id="PBK81422.1"/>
    </source>
</evidence>
<keyword evidence="1" id="KW-0812">Transmembrane</keyword>
<evidence type="ECO:0000256" key="1">
    <source>
        <dbReference type="SAM" id="Phobius"/>
    </source>
</evidence>
<proteinExistence type="predicted"/>
<protein>
    <submittedName>
        <fullName evidence="2">Uncharacterized protein</fullName>
    </submittedName>
</protein>
<name>A0A2H3CQD9_ARMGA</name>
<reference evidence="3" key="1">
    <citation type="journal article" date="2017" name="Nat. Ecol. Evol.">
        <title>Genome expansion and lineage-specific genetic innovations in the forest pathogenic fungi Armillaria.</title>
        <authorList>
            <person name="Sipos G."/>
            <person name="Prasanna A.N."/>
            <person name="Walter M.C."/>
            <person name="O'Connor E."/>
            <person name="Balint B."/>
            <person name="Krizsan K."/>
            <person name="Kiss B."/>
            <person name="Hess J."/>
            <person name="Varga T."/>
            <person name="Slot J."/>
            <person name="Riley R."/>
            <person name="Boka B."/>
            <person name="Rigling D."/>
            <person name="Barry K."/>
            <person name="Lee J."/>
            <person name="Mihaltcheva S."/>
            <person name="LaButti K."/>
            <person name="Lipzen A."/>
            <person name="Waldron R."/>
            <person name="Moloney N.M."/>
            <person name="Sperisen C."/>
            <person name="Kredics L."/>
            <person name="Vagvoelgyi C."/>
            <person name="Patrignani A."/>
            <person name="Fitzpatrick D."/>
            <person name="Nagy I."/>
            <person name="Doyle S."/>
            <person name="Anderson J.B."/>
            <person name="Grigoriev I.V."/>
            <person name="Gueldener U."/>
            <person name="Muensterkoetter M."/>
            <person name="Nagy L.G."/>
        </authorList>
    </citation>
    <scope>NUCLEOTIDE SEQUENCE [LARGE SCALE GENOMIC DNA]</scope>
    <source>
        <strain evidence="3">Ar21-2</strain>
    </source>
</reference>
<dbReference type="AlphaFoldDB" id="A0A2H3CQD9"/>
<dbReference type="Proteomes" id="UP000217790">
    <property type="component" value="Unassembled WGS sequence"/>
</dbReference>
<organism evidence="2 3">
    <name type="scientific">Armillaria gallica</name>
    <name type="common">Bulbous honey fungus</name>
    <name type="synonym">Armillaria bulbosa</name>
    <dbReference type="NCBI Taxonomy" id="47427"/>
    <lineage>
        <taxon>Eukaryota</taxon>
        <taxon>Fungi</taxon>
        <taxon>Dikarya</taxon>
        <taxon>Basidiomycota</taxon>
        <taxon>Agaricomycotina</taxon>
        <taxon>Agaricomycetes</taxon>
        <taxon>Agaricomycetidae</taxon>
        <taxon>Agaricales</taxon>
        <taxon>Marasmiineae</taxon>
        <taxon>Physalacriaceae</taxon>
        <taxon>Armillaria</taxon>
    </lineage>
</organism>
<dbReference type="EMBL" id="KZ293730">
    <property type="protein sequence ID" value="PBK81422.1"/>
    <property type="molecule type" value="Genomic_DNA"/>
</dbReference>
<keyword evidence="1" id="KW-1133">Transmembrane helix</keyword>
<feature type="transmembrane region" description="Helical" evidence="1">
    <location>
        <begin position="94"/>
        <end position="113"/>
    </location>
</feature>
<evidence type="ECO:0000313" key="3">
    <source>
        <dbReference type="Proteomes" id="UP000217790"/>
    </source>
</evidence>
<sequence length="115" mass="12966">MTYDFPLTTSLFEPPAQISNQQWHGSTVIKKPLASSSATCSILLPRPGICYSFAIHETESWKSYSRSSSSIRGTLIDEIIRLPAEYASADPDTLWFFIVCFTLNIFRLLSLAVHY</sequence>
<keyword evidence="1" id="KW-0472">Membrane</keyword>
<accession>A0A2H3CQD9</accession>
<dbReference type="InParanoid" id="A0A2H3CQD9"/>
<keyword evidence="3" id="KW-1185">Reference proteome</keyword>